<dbReference type="AlphaFoldDB" id="A0A9P8S2Y0"/>
<gene>
    <name evidence="2" type="ORF">MHUMG1_09213</name>
</gene>
<evidence type="ECO:0000313" key="3">
    <source>
        <dbReference type="Proteomes" id="UP000764110"/>
    </source>
</evidence>
<sequence>MGFKRRQEGDSVGSVRPGRRSWDRETRNKIRPGRVELAEMGESRWMGVGEGSGCEWEEVKSTLVQARSVAGFDKDGRRDAASGSVKLSGGEAGPMAVAECSKMDQSLDVW</sequence>
<protein>
    <submittedName>
        <fullName evidence="2">Uncharacterized protein</fullName>
    </submittedName>
</protein>
<comment type="caution">
    <text evidence="2">The sequence shown here is derived from an EMBL/GenBank/DDBJ whole genome shotgun (WGS) entry which is preliminary data.</text>
</comment>
<name>A0A9P8S2Y0_9HYPO</name>
<proteinExistence type="predicted"/>
<organism evidence="2 3">
    <name type="scientific">Metarhizium humberi</name>
    <dbReference type="NCBI Taxonomy" id="2596975"/>
    <lineage>
        <taxon>Eukaryota</taxon>
        <taxon>Fungi</taxon>
        <taxon>Dikarya</taxon>
        <taxon>Ascomycota</taxon>
        <taxon>Pezizomycotina</taxon>
        <taxon>Sordariomycetes</taxon>
        <taxon>Hypocreomycetidae</taxon>
        <taxon>Hypocreales</taxon>
        <taxon>Clavicipitaceae</taxon>
        <taxon>Metarhizium</taxon>
    </lineage>
</organism>
<dbReference type="Proteomes" id="UP000764110">
    <property type="component" value="Unassembled WGS sequence"/>
</dbReference>
<accession>A0A9P8S2Y0</accession>
<evidence type="ECO:0000313" key="2">
    <source>
        <dbReference type="EMBL" id="KAH0592966.1"/>
    </source>
</evidence>
<feature type="region of interest" description="Disordered" evidence="1">
    <location>
        <begin position="1"/>
        <end position="27"/>
    </location>
</feature>
<evidence type="ECO:0000256" key="1">
    <source>
        <dbReference type="SAM" id="MobiDB-lite"/>
    </source>
</evidence>
<reference evidence="2 3" key="1">
    <citation type="submission" date="2020-07" db="EMBL/GenBank/DDBJ databases">
        <title>Metarhizium humberi genome.</title>
        <authorList>
            <person name="Lysoe E."/>
        </authorList>
    </citation>
    <scope>NUCLEOTIDE SEQUENCE [LARGE SCALE GENOMIC DNA]</scope>
    <source>
        <strain evidence="2 3">ESALQ1638</strain>
    </source>
</reference>
<dbReference type="EMBL" id="JACEFI010000024">
    <property type="protein sequence ID" value="KAH0592966.1"/>
    <property type="molecule type" value="Genomic_DNA"/>
</dbReference>
<keyword evidence="3" id="KW-1185">Reference proteome</keyword>